<keyword evidence="2" id="KW-1185">Reference proteome</keyword>
<organism evidence="1 2">
    <name type="scientific">Paraburkholderia gardini</name>
    <dbReference type="NCBI Taxonomy" id="2823469"/>
    <lineage>
        <taxon>Bacteria</taxon>
        <taxon>Pseudomonadati</taxon>
        <taxon>Pseudomonadota</taxon>
        <taxon>Betaproteobacteria</taxon>
        <taxon>Burkholderiales</taxon>
        <taxon>Burkholderiaceae</taxon>
        <taxon>Paraburkholderia</taxon>
    </lineage>
</organism>
<dbReference type="Proteomes" id="UP000789752">
    <property type="component" value="Unassembled WGS sequence"/>
</dbReference>
<gene>
    <name evidence="1" type="ORF">R54767_04715</name>
</gene>
<name>A0ABN7QT09_9BURK</name>
<sequence length="72" mass="7974">MSIDLDRAEKALEARARRAAKAAGLIATKSRWRANSVDNYGNFMLVDLYTNVIAAGSRFDMSAEEVLEYCAD</sequence>
<proteinExistence type="predicted"/>
<reference evidence="1 2" key="1">
    <citation type="submission" date="2021-04" db="EMBL/GenBank/DDBJ databases">
        <authorList>
            <person name="Vanwijnsberghe S."/>
        </authorList>
    </citation>
    <scope>NUCLEOTIDE SEQUENCE [LARGE SCALE GENOMIC DNA]</scope>
    <source>
        <strain evidence="1 2">LMG 32171</strain>
    </source>
</reference>
<accession>A0ABN7QT09</accession>
<protein>
    <submittedName>
        <fullName evidence="1">Uncharacterized protein</fullName>
    </submittedName>
</protein>
<dbReference type="RefSeq" id="WP_228982868.1">
    <property type="nucleotide sequence ID" value="NZ_CAJQYY010000034.1"/>
</dbReference>
<comment type="caution">
    <text evidence="1">The sequence shown here is derived from an EMBL/GenBank/DDBJ whole genome shotgun (WGS) entry which is preliminary data.</text>
</comment>
<dbReference type="EMBL" id="CAJQYY010000034">
    <property type="protein sequence ID" value="CAG4920433.1"/>
    <property type="molecule type" value="Genomic_DNA"/>
</dbReference>
<evidence type="ECO:0000313" key="2">
    <source>
        <dbReference type="Proteomes" id="UP000789752"/>
    </source>
</evidence>
<evidence type="ECO:0000313" key="1">
    <source>
        <dbReference type="EMBL" id="CAG4920433.1"/>
    </source>
</evidence>